<dbReference type="PANTHER" id="PTHR42928:SF5">
    <property type="entry name" value="BLR1237 PROTEIN"/>
    <property type="match status" value="1"/>
</dbReference>
<dbReference type="EMBL" id="VWRN01000022">
    <property type="protein sequence ID" value="KAA6128600.1"/>
    <property type="molecule type" value="Genomic_DNA"/>
</dbReference>
<dbReference type="PROSITE" id="PS51318">
    <property type="entry name" value="TAT"/>
    <property type="match status" value="1"/>
</dbReference>
<dbReference type="Proteomes" id="UP000324324">
    <property type="component" value="Unassembled WGS sequence"/>
</dbReference>
<dbReference type="InterPro" id="IPR006311">
    <property type="entry name" value="TAT_signal"/>
</dbReference>
<dbReference type="Gene3D" id="3.40.190.10">
    <property type="entry name" value="Periplasmic binding protein-like II"/>
    <property type="match status" value="1"/>
</dbReference>
<comment type="caution">
    <text evidence="2">The sequence shown here is derived from an EMBL/GenBank/DDBJ whole genome shotgun (WGS) entry which is preliminary data.</text>
</comment>
<comment type="similarity">
    <text evidence="1">Belongs to the UPF0065 (bug) family.</text>
</comment>
<name>A0A5M8B400_9BURK</name>
<dbReference type="PIRSF" id="PIRSF017082">
    <property type="entry name" value="YflP"/>
    <property type="match status" value="1"/>
</dbReference>
<dbReference type="SUPFAM" id="SSF53850">
    <property type="entry name" value="Periplasmic binding protein-like II"/>
    <property type="match status" value="1"/>
</dbReference>
<keyword evidence="3" id="KW-1185">Reference proteome</keyword>
<accession>A0A5M8B400</accession>
<dbReference type="InterPro" id="IPR005064">
    <property type="entry name" value="BUG"/>
</dbReference>
<dbReference type="Pfam" id="PF03401">
    <property type="entry name" value="TctC"/>
    <property type="match status" value="1"/>
</dbReference>
<gene>
    <name evidence="2" type="ORF">F1599_06545</name>
</gene>
<dbReference type="PANTHER" id="PTHR42928">
    <property type="entry name" value="TRICARBOXYLATE-BINDING PROTEIN"/>
    <property type="match status" value="1"/>
</dbReference>
<dbReference type="RefSeq" id="WP_149319679.1">
    <property type="nucleotide sequence ID" value="NZ_CP080293.1"/>
</dbReference>
<organism evidence="2 3">
    <name type="scientific">Cupriavidus cauae</name>
    <dbReference type="NCBI Taxonomy" id="2608999"/>
    <lineage>
        <taxon>Bacteria</taxon>
        <taxon>Pseudomonadati</taxon>
        <taxon>Pseudomonadota</taxon>
        <taxon>Betaproteobacteria</taxon>
        <taxon>Burkholderiales</taxon>
        <taxon>Burkholderiaceae</taxon>
        <taxon>Cupriavidus</taxon>
    </lineage>
</organism>
<sequence length="330" mass="35498">MADTSKSRRRALWALAGGALGAWSPWPAVALAKSDSYPSRTLTMIMPFPPGGATDVQMRALAHALSREMGQQVVVVNQPGVAGTMGPAAMARSAAPDGYTFSVAPATLFRLPHLQKVNFDPLSDFTYVICLTGYTNGLVVRADAPWKTLQDLFADAKARPGQISYGSTGIGSGGHVAMERLALAAGVKFNFIPFKGMAEETTALLGGHLDVISDPGWGALVDGGKARLLATLGNTRLPRRPNVPTLKELGYDITVNSPVGIVAPKGMEPAVLKTLHDALRKAMRDPDYQRMLADYDQVDMYMSSAEYRQYAIDQFAREKVFLSQIGVKLQ</sequence>
<evidence type="ECO:0000256" key="1">
    <source>
        <dbReference type="ARBA" id="ARBA00006987"/>
    </source>
</evidence>
<dbReference type="Gene3D" id="3.40.190.150">
    <property type="entry name" value="Bordetella uptake gene, domain 1"/>
    <property type="match status" value="1"/>
</dbReference>
<dbReference type="AlphaFoldDB" id="A0A5M8B400"/>
<dbReference type="InterPro" id="IPR042100">
    <property type="entry name" value="Bug_dom1"/>
</dbReference>
<protein>
    <submittedName>
        <fullName evidence="2">Tripartite tricarboxylate transporter substrate binding protein</fullName>
    </submittedName>
</protein>
<evidence type="ECO:0000313" key="2">
    <source>
        <dbReference type="EMBL" id="KAA6128600.1"/>
    </source>
</evidence>
<evidence type="ECO:0000313" key="3">
    <source>
        <dbReference type="Proteomes" id="UP000324324"/>
    </source>
</evidence>
<reference evidence="2 3" key="1">
    <citation type="submission" date="2019-09" db="EMBL/GenBank/DDBJ databases">
        <title>Isolation of a novel species in the genus Cupriavidus from patients with sepsis using whole genome sequencing.</title>
        <authorList>
            <person name="Kweon O.J."/>
            <person name="Lee M.-K."/>
        </authorList>
    </citation>
    <scope>NUCLEOTIDE SEQUENCE [LARGE SCALE GENOMIC DNA]</scope>
    <source>
        <strain evidence="2 3">MKL-01</strain>
    </source>
</reference>
<proteinExistence type="inferred from homology"/>
<dbReference type="CDD" id="cd07012">
    <property type="entry name" value="PBP2_Bug_TTT"/>
    <property type="match status" value="1"/>
</dbReference>